<evidence type="ECO:0000313" key="8">
    <source>
        <dbReference type="EMBL" id="ORY98819.1"/>
    </source>
</evidence>
<evidence type="ECO:0000256" key="5">
    <source>
        <dbReference type="ARBA" id="ARBA00022989"/>
    </source>
</evidence>
<gene>
    <name evidence="8" type="ORF">BCR43DRAFT_488224</name>
</gene>
<dbReference type="AlphaFoldDB" id="A0A1X2HIF2"/>
<comment type="caution">
    <text evidence="8">The sequence shown here is derived from an EMBL/GenBank/DDBJ whole genome shotgun (WGS) entry which is preliminary data.</text>
</comment>
<dbReference type="Pfam" id="PF04511">
    <property type="entry name" value="DER1"/>
    <property type="match status" value="1"/>
</dbReference>
<dbReference type="Proteomes" id="UP000242180">
    <property type="component" value="Unassembled WGS sequence"/>
</dbReference>
<evidence type="ECO:0000256" key="7">
    <source>
        <dbReference type="RuleBase" id="RU363059"/>
    </source>
</evidence>
<comment type="similarity">
    <text evidence="2 7">Belongs to the derlin family.</text>
</comment>
<dbReference type="InParanoid" id="A0A1X2HIF2"/>
<evidence type="ECO:0000256" key="1">
    <source>
        <dbReference type="ARBA" id="ARBA00004477"/>
    </source>
</evidence>
<keyword evidence="9" id="KW-1185">Reference proteome</keyword>
<keyword evidence="3 7" id="KW-0812">Transmembrane</keyword>
<sequence>MPPVTPSNRNEIVDWYHSIPPITRAIFTLSIATTVAPALGLVNPYWLILSWNGVAKLQLWRLVTSFFLNGLGLGFAMNVYFLYRYSSQLENEVFLGRTADYLFFNLFTSAVQLAAAKFLNLYVLSDGLMLSIAYLWSQHYRDVPVSFMFGIRFKALYLPWVLVGYDYLTTGAMPMASLAGIGAAHLYYYLTTVYPSQGGRRYLNTPSFLHSLFPTSRAGFATGAGFQAYPGRPAQQQQQMFTNPFGGHSWGRGQRLGS</sequence>
<dbReference type="GO" id="GO:0006950">
    <property type="term" value="P:response to stress"/>
    <property type="evidence" value="ECO:0007669"/>
    <property type="project" value="UniProtKB-ARBA"/>
</dbReference>
<evidence type="ECO:0000256" key="4">
    <source>
        <dbReference type="ARBA" id="ARBA00022824"/>
    </source>
</evidence>
<dbReference type="InterPro" id="IPR035952">
    <property type="entry name" value="Rhomboid-like_sf"/>
</dbReference>
<dbReference type="FunCoup" id="A0A1X2HIF2">
    <property type="interactions" value="10"/>
</dbReference>
<comment type="subcellular location">
    <subcellularLocation>
        <location evidence="1 7">Endoplasmic reticulum membrane</location>
        <topology evidence="1 7">Multi-pass membrane protein</topology>
    </subcellularLocation>
</comment>
<proteinExistence type="inferred from homology"/>
<dbReference type="SUPFAM" id="SSF144091">
    <property type="entry name" value="Rhomboid-like"/>
    <property type="match status" value="1"/>
</dbReference>
<dbReference type="OMA" id="LWRCVTS"/>
<feature type="transmembrane region" description="Helical" evidence="7">
    <location>
        <begin position="103"/>
        <end position="124"/>
    </location>
</feature>
<dbReference type="GO" id="GO:0005789">
    <property type="term" value="C:endoplasmic reticulum membrane"/>
    <property type="evidence" value="ECO:0007669"/>
    <property type="project" value="UniProtKB-SubCell"/>
</dbReference>
<dbReference type="PANTHER" id="PTHR11009">
    <property type="entry name" value="DER1-LIKE PROTEIN, DERLIN"/>
    <property type="match status" value="1"/>
</dbReference>
<dbReference type="EMBL" id="MCGN01000003">
    <property type="protein sequence ID" value="ORY98819.1"/>
    <property type="molecule type" value="Genomic_DNA"/>
</dbReference>
<protein>
    <recommendedName>
        <fullName evidence="7">Derlin</fullName>
    </recommendedName>
</protein>
<keyword evidence="4 7" id="KW-0256">Endoplasmic reticulum</keyword>
<keyword evidence="6 7" id="KW-0472">Membrane</keyword>
<evidence type="ECO:0000256" key="6">
    <source>
        <dbReference type="ARBA" id="ARBA00023136"/>
    </source>
</evidence>
<dbReference type="OrthoDB" id="1716531at2759"/>
<evidence type="ECO:0000313" key="9">
    <source>
        <dbReference type="Proteomes" id="UP000242180"/>
    </source>
</evidence>
<evidence type="ECO:0000256" key="2">
    <source>
        <dbReference type="ARBA" id="ARBA00008917"/>
    </source>
</evidence>
<evidence type="ECO:0000256" key="3">
    <source>
        <dbReference type="ARBA" id="ARBA00022692"/>
    </source>
</evidence>
<organism evidence="8 9">
    <name type="scientific">Syncephalastrum racemosum</name>
    <name type="common">Filamentous fungus</name>
    <dbReference type="NCBI Taxonomy" id="13706"/>
    <lineage>
        <taxon>Eukaryota</taxon>
        <taxon>Fungi</taxon>
        <taxon>Fungi incertae sedis</taxon>
        <taxon>Mucoromycota</taxon>
        <taxon>Mucoromycotina</taxon>
        <taxon>Mucoromycetes</taxon>
        <taxon>Mucorales</taxon>
        <taxon>Syncephalastraceae</taxon>
        <taxon>Syncephalastrum</taxon>
    </lineage>
</organism>
<dbReference type="STRING" id="13706.A0A1X2HIF2"/>
<feature type="transmembrane region" description="Helical" evidence="7">
    <location>
        <begin position="25"/>
        <end position="47"/>
    </location>
</feature>
<name>A0A1X2HIF2_SYNRA</name>
<accession>A0A1X2HIF2</accession>
<dbReference type="Gene3D" id="1.20.1540.10">
    <property type="entry name" value="Rhomboid-like"/>
    <property type="match status" value="1"/>
</dbReference>
<feature type="transmembrane region" description="Helical" evidence="7">
    <location>
        <begin position="59"/>
        <end position="83"/>
    </location>
</feature>
<reference evidence="8 9" key="1">
    <citation type="submission" date="2016-07" db="EMBL/GenBank/DDBJ databases">
        <title>Pervasive Adenine N6-methylation of Active Genes in Fungi.</title>
        <authorList>
            <consortium name="DOE Joint Genome Institute"/>
            <person name="Mondo S.J."/>
            <person name="Dannebaum R.O."/>
            <person name="Kuo R.C."/>
            <person name="Labutti K."/>
            <person name="Haridas S."/>
            <person name="Kuo A."/>
            <person name="Salamov A."/>
            <person name="Ahrendt S.R."/>
            <person name="Lipzen A."/>
            <person name="Sullivan W."/>
            <person name="Andreopoulos W.B."/>
            <person name="Clum A."/>
            <person name="Lindquist E."/>
            <person name="Daum C."/>
            <person name="Ramamoorthy G.K."/>
            <person name="Gryganskyi A."/>
            <person name="Culley D."/>
            <person name="Magnuson J.K."/>
            <person name="James T.Y."/>
            <person name="O'Malley M.A."/>
            <person name="Stajich J.E."/>
            <person name="Spatafora J.W."/>
            <person name="Visel A."/>
            <person name="Grigoriev I.V."/>
        </authorList>
    </citation>
    <scope>NUCLEOTIDE SEQUENCE [LARGE SCALE GENOMIC DNA]</scope>
    <source>
        <strain evidence="8 9">NRRL 2496</strain>
    </source>
</reference>
<keyword evidence="5 7" id="KW-1133">Transmembrane helix</keyword>
<dbReference type="InterPro" id="IPR007599">
    <property type="entry name" value="DER1"/>
</dbReference>
<feature type="transmembrane region" description="Helical" evidence="7">
    <location>
        <begin position="171"/>
        <end position="190"/>
    </location>
</feature>
<comment type="function">
    <text evidence="7">May be involved in the degradation of misfolded endoplasmic reticulum (ER) luminal proteins.</text>
</comment>